<dbReference type="InterPro" id="IPR004014">
    <property type="entry name" value="ATPase_P-typ_cation-transptr_N"/>
</dbReference>
<keyword evidence="8 9" id="KW-0472">Membrane</keyword>
<dbReference type="InterPro" id="IPR023214">
    <property type="entry name" value="HAD_sf"/>
</dbReference>
<organism evidence="11 12">
    <name type="scientific">Danxiaibacter flavus</name>
    <dbReference type="NCBI Taxonomy" id="3049108"/>
    <lineage>
        <taxon>Bacteria</taxon>
        <taxon>Pseudomonadati</taxon>
        <taxon>Bacteroidota</taxon>
        <taxon>Chitinophagia</taxon>
        <taxon>Chitinophagales</taxon>
        <taxon>Chitinophagaceae</taxon>
        <taxon>Danxiaibacter</taxon>
    </lineage>
</organism>
<reference evidence="11 12" key="1">
    <citation type="submission" date="2023-07" db="EMBL/GenBank/DDBJ databases">
        <authorList>
            <person name="Lian W.-H."/>
        </authorList>
    </citation>
    <scope>NUCLEOTIDE SEQUENCE [LARGE SCALE GENOMIC DNA]</scope>
    <source>
        <strain evidence="11 12">SYSU DXS3180</strain>
    </source>
</reference>
<dbReference type="SUPFAM" id="SSF81653">
    <property type="entry name" value="Calcium ATPase, transduction domain A"/>
    <property type="match status" value="1"/>
</dbReference>
<dbReference type="PRINTS" id="PR00119">
    <property type="entry name" value="CATATPASE"/>
</dbReference>
<feature type="transmembrane region" description="Helical" evidence="9">
    <location>
        <begin position="57"/>
        <end position="75"/>
    </location>
</feature>
<evidence type="ECO:0000313" key="11">
    <source>
        <dbReference type="EMBL" id="MEX6690691.1"/>
    </source>
</evidence>
<feature type="domain" description="Cation-transporting P-type ATPase N-terminal" evidence="10">
    <location>
        <begin position="4"/>
        <end position="77"/>
    </location>
</feature>
<dbReference type="PANTHER" id="PTHR43294:SF20">
    <property type="entry name" value="P-TYPE ATPASE"/>
    <property type="match status" value="1"/>
</dbReference>
<dbReference type="InterPro" id="IPR001757">
    <property type="entry name" value="P_typ_ATPase"/>
</dbReference>
<evidence type="ECO:0000256" key="2">
    <source>
        <dbReference type="ARBA" id="ARBA00005675"/>
    </source>
</evidence>
<dbReference type="InterPro" id="IPR023299">
    <property type="entry name" value="ATPase_P-typ_cyto_dom_N"/>
</dbReference>
<dbReference type="InterPro" id="IPR036412">
    <property type="entry name" value="HAD-like_sf"/>
</dbReference>
<feature type="transmembrane region" description="Helical" evidence="9">
    <location>
        <begin position="272"/>
        <end position="296"/>
    </location>
</feature>
<feature type="transmembrane region" description="Helical" evidence="9">
    <location>
        <begin position="678"/>
        <end position="699"/>
    </location>
</feature>
<keyword evidence="6" id="KW-1278">Translocase</keyword>
<dbReference type="InterPro" id="IPR044492">
    <property type="entry name" value="P_typ_ATPase_HD_dom"/>
</dbReference>
<dbReference type="SFLD" id="SFLDG00002">
    <property type="entry name" value="C1.7:_P-type_atpase_like"/>
    <property type="match status" value="1"/>
</dbReference>
<feature type="transmembrane region" description="Helical" evidence="9">
    <location>
        <begin position="746"/>
        <end position="770"/>
    </location>
</feature>
<dbReference type="InterPro" id="IPR006068">
    <property type="entry name" value="ATPase_P-typ_cation-transptr_C"/>
</dbReference>
<proteinExistence type="inferred from homology"/>
<keyword evidence="4" id="KW-0547">Nucleotide-binding</keyword>
<protein>
    <submittedName>
        <fullName evidence="11">HAD-IC family P-type ATPase</fullName>
    </submittedName>
</protein>
<dbReference type="Proteomes" id="UP001560573">
    <property type="component" value="Unassembled WGS sequence"/>
</dbReference>
<dbReference type="SMART" id="SM00831">
    <property type="entry name" value="Cation_ATPase_N"/>
    <property type="match status" value="1"/>
</dbReference>
<dbReference type="InterPro" id="IPR018303">
    <property type="entry name" value="ATPase_P-typ_P_site"/>
</dbReference>
<dbReference type="SUPFAM" id="SSF56784">
    <property type="entry name" value="HAD-like"/>
    <property type="match status" value="1"/>
</dbReference>
<dbReference type="Pfam" id="PF00689">
    <property type="entry name" value="Cation_ATPase_C"/>
    <property type="match status" value="1"/>
</dbReference>
<keyword evidence="12" id="KW-1185">Reference proteome</keyword>
<feature type="transmembrane region" description="Helical" evidence="9">
    <location>
        <begin position="814"/>
        <end position="834"/>
    </location>
</feature>
<keyword evidence="3 9" id="KW-0812">Transmembrane</keyword>
<dbReference type="Pfam" id="PF00690">
    <property type="entry name" value="Cation_ATPase_N"/>
    <property type="match status" value="1"/>
</dbReference>
<dbReference type="InterPro" id="IPR023298">
    <property type="entry name" value="ATPase_P-typ_TM_dom_sf"/>
</dbReference>
<dbReference type="SUPFAM" id="SSF81660">
    <property type="entry name" value="Metal cation-transporting ATPase, ATP-binding domain N"/>
    <property type="match status" value="1"/>
</dbReference>
<dbReference type="SUPFAM" id="SSF81665">
    <property type="entry name" value="Calcium ATPase, transmembrane domain M"/>
    <property type="match status" value="1"/>
</dbReference>
<dbReference type="PRINTS" id="PR00120">
    <property type="entry name" value="HATPASE"/>
</dbReference>
<dbReference type="SFLD" id="SFLDS00003">
    <property type="entry name" value="Haloacid_Dehalogenase"/>
    <property type="match status" value="1"/>
</dbReference>
<evidence type="ECO:0000259" key="10">
    <source>
        <dbReference type="SMART" id="SM00831"/>
    </source>
</evidence>
<keyword evidence="5" id="KW-0067">ATP-binding</keyword>
<dbReference type="NCBIfam" id="TIGR01494">
    <property type="entry name" value="ATPase_P-type"/>
    <property type="match status" value="3"/>
</dbReference>
<dbReference type="PROSITE" id="PS00154">
    <property type="entry name" value="ATPASE_E1_E2"/>
    <property type="match status" value="1"/>
</dbReference>
<evidence type="ECO:0000256" key="5">
    <source>
        <dbReference type="ARBA" id="ARBA00022840"/>
    </source>
</evidence>
<dbReference type="InterPro" id="IPR050510">
    <property type="entry name" value="Cation_transp_ATPase_P-type"/>
</dbReference>
<comment type="subcellular location">
    <subcellularLocation>
        <location evidence="1">Membrane</location>
        <topology evidence="1">Multi-pass membrane protein</topology>
    </subcellularLocation>
</comment>
<dbReference type="InterPro" id="IPR008250">
    <property type="entry name" value="ATPase_P-typ_transduc_dom_A_sf"/>
</dbReference>
<dbReference type="InterPro" id="IPR059000">
    <property type="entry name" value="ATPase_P-type_domA"/>
</dbReference>
<dbReference type="Gene3D" id="2.70.150.10">
    <property type="entry name" value="Calcium-transporting ATPase, cytoplasmic transduction domain A"/>
    <property type="match status" value="1"/>
</dbReference>
<sequence length="884" mass="96717">MQTIYHQLPADEVLQKLQATAEGLSTEEVNRRQEEYGLNKIPQPKSKTLLGIFFRQFLNPLIYVLIAAAIISATTGDITDAIFITFIIVFNAILGTYQEWRAENSAQALKDMVKVKCRVKRGGHILEIDSEALVPGDIVLLESGYKVPADMRLLEVKDLSVEEALLTGESVPVIKNTEQLNGGEDLALGDRLNMVFAATTVQKGRGTGIVTATAEHTQIGKIADSLRTTESEKPPLERRMESFSRKISIIVLVVCAILGVIGYFEGTSAKDIFFLMVAVGVSAIPEGLPVALTVALSIGTRRMARRNVIVRKLPAVEGLGSCTMIASDKTGTLTMDQQSVKKLYMPNGKSYDVTGEGYNGEGEIHDDGEKVTEIDGPLQKFLIASILSNEGILRKTEKGWEHSGDAVDVAFRALAYKIGKDPKYFQQQGKLKELIPYESERKFSAVFFEKENRLLFAMKGAVEVILKKLPAEKQQEINRVAEQMAADGYRVLALAGAEVVDTKIDNLHSLELLGLIGMIDPLRPEAREAVEECKRAGINVIMVTGDHPATALVIAKSLGIAEKPEDVATGAELSGTEGMPAKELAQKIKNKKVFARVAPLQKQKIVEAMKATGHFIAVTGDGANDAPALKSAHIGVAMGAGTDLAKEASSIIVTDNNFASIAAGVEEGRFTFDNLRKIIYMLLSTGAAELLSIALVIVLNMPLPFIAVQLLWLNLVTNGIQDIALSFEKGDFAVMNKPPRKPGESIFDRLMNTQIIVSGLVIAGVVFAAWHYMLLQGFDEKHARTIVVMLMVLMQNFHVLNCRSETKSIFKIPFSNNYVLIAGIALAQVVHISAAYIPVLNDTLQLEPIKLKEWLLLLPAAASIIGVMEIFKWWWRSREGKKEL</sequence>
<evidence type="ECO:0000256" key="9">
    <source>
        <dbReference type="SAM" id="Phobius"/>
    </source>
</evidence>
<keyword evidence="7 9" id="KW-1133">Transmembrane helix</keyword>
<dbReference type="Pfam" id="PF08282">
    <property type="entry name" value="Hydrolase_3"/>
    <property type="match status" value="1"/>
</dbReference>
<dbReference type="RefSeq" id="WP_369332106.1">
    <property type="nucleotide sequence ID" value="NZ_JAULBC010000010.1"/>
</dbReference>
<dbReference type="SFLD" id="SFLDF00027">
    <property type="entry name" value="p-type_atpase"/>
    <property type="match status" value="1"/>
</dbReference>
<dbReference type="EMBL" id="JAULBC010000010">
    <property type="protein sequence ID" value="MEX6690691.1"/>
    <property type="molecule type" value="Genomic_DNA"/>
</dbReference>
<name>A0ABV3ZNJ5_9BACT</name>
<dbReference type="Pfam" id="PF13246">
    <property type="entry name" value="Cation_ATPase"/>
    <property type="match status" value="1"/>
</dbReference>
<dbReference type="Gene3D" id="3.40.1110.10">
    <property type="entry name" value="Calcium-transporting ATPase, cytoplasmic domain N"/>
    <property type="match status" value="1"/>
</dbReference>
<evidence type="ECO:0000256" key="6">
    <source>
        <dbReference type="ARBA" id="ARBA00022967"/>
    </source>
</evidence>
<comment type="caution">
    <text evidence="11">The sequence shown here is derived from an EMBL/GenBank/DDBJ whole genome shotgun (WGS) entry which is preliminary data.</text>
</comment>
<evidence type="ECO:0000256" key="8">
    <source>
        <dbReference type="ARBA" id="ARBA00023136"/>
    </source>
</evidence>
<dbReference type="Gene3D" id="3.40.50.1000">
    <property type="entry name" value="HAD superfamily/HAD-like"/>
    <property type="match status" value="1"/>
</dbReference>
<accession>A0ABV3ZNJ5</accession>
<dbReference type="Pfam" id="PF00122">
    <property type="entry name" value="E1-E2_ATPase"/>
    <property type="match status" value="1"/>
</dbReference>
<evidence type="ECO:0000256" key="1">
    <source>
        <dbReference type="ARBA" id="ARBA00004141"/>
    </source>
</evidence>
<dbReference type="PANTHER" id="PTHR43294">
    <property type="entry name" value="SODIUM/POTASSIUM-TRANSPORTING ATPASE SUBUNIT ALPHA"/>
    <property type="match status" value="1"/>
</dbReference>
<dbReference type="Gene3D" id="1.20.1110.10">
    <property type="entry name" value="Calcium-transporting ATPase, transmembrane domain"/>
    <property type="match status" value="1"/>
</dbReference>
<feature type="transmembrane region" description="Helical" evidence="9">
    <location>
        <begin position="247"/>
        <end position="266"/>
    </location>
</feature>
<feature type="transmembrane region" description="Helical" evidence="9">
    <location>
        <begin position="854"/>
        <end position="875"/>
    </location>
</feature>
<gene>
    <name evidence="11" type="ORF">QTN47_24505</name>
</gene>
<evidence type="ECO:0000256" key="4">
    <source>
        <dbReference type="ARBA" id="ARBA00022741"/>
    </source>
</evidence>
<evidence type="ECO:0000313" key="12">
    <source>
        <dbReference type="Proteomes" id="UP001560573"/>
    </source>
</evidence>
<evidence type="ECO:0000256" key="3">
    <source>
        <dbReference type="ARBA" id="ARBA00022692"/>
    </source>
</evidence>
<comment type="similarity">
    <text evidence="2">Belongs to the cation transport ATPase (P-type) (TC 3.A.3) family. Type IIA subfamily.</text>
</comment>
<feature type="transmembrane region" description="Helical" evidence="9">
    <location>
        <begin position="81"/>
        <end position="100"/>
    </location>
</feature>
<evidence type="ECO:0000256" key="7">
    <source>
        <dbReference type="ARBA" id="ARBA00022989"/>
    </source>
</evidence>